<evidence type="ECO:0000256" key="4">
    <source>
        <dbReference type="ARBA" id="ARBA00023125"/>
    </source>
</evidence>
<dbReference type="eggNOG" id="KOG1756">
    <property type="taxonomic scope" value="Eukaryota"/>
</dbReference>
<dbReference type="CDD" id="cd00074">
    <property type="entry name" value="HFD_H2A"/>
    <property type="match status" value="1"/>
</dbReference>
<reference evidence="9 10" key="1">
    <citation type="journal article" date="2011" name="Proc. Natl. Acad. Sci. U.S.A.">
        <title>Genetic diversity and population structure of the endangered marsupial Sarcophilus harrisii (Tasmanian devil).</title>
        <authorList>
            <person name="Miller W."/>
            <person name="Hayes V.M."/>
            <person name="Ratan A."/>
            <person name="Petersen D.C."/>
            <person name="Wittekindt N.E."/>
            <person name="Miller J."/>
            <person name="Walenz B."/>
            <person name="Knight J."/>
            <person name="Qi J."/>
            <person name="Zhao F."/>
            <person name="Wang Q."/>
            <person name="Bedoya-Reina O.C."/>
            <person name="Katiyar N."/>
            <person name="Tomsho L.P."/>
            <person name="Kasson L.M."/>
            <person name="Hardie R.A."/>
            <person name="Woodbridge P."/>
            <person name="Tindall E.A."/>
            <person name="Bertelsen M.F."/>
            <person name="Dixon D."/>
            <person name="Pyecroft S."/>
            <person name="Helgen K.M."/>
            <person name="Lesk A.M."/>
            <person name="Pringle T.H."/>
            <person name="Patterson N."/>
            <person name="Zhang Y."/>
            <person name="Kreiss A."/>
            <person name="Woods G.M."/>
            <person name="Jones M.E."/>
            <person name="Schuster S.C."/>
        </authorList>
    </citation>
    <scope>NUCLEOTIDE SEQUENCE [LARGE SCALE GENOMIC DNA]</scope>
</reference>
<comment type="similarity">
    <text evidence="6">Belongs to the histone H2A family.</text>
</comment>
<evidence type="ECO:0000256" key="5">
    <source>
        <dbReference type="ARBA" id="ARBA00023269"/>
    </source>
</evidence>
<dbReference type="SUPFAM" id="SSF47113">
    <property type="entry name" value="Histone-fold"/>
    <property type="match status" value="1"/>
</dbReference>
<dbReference type="InterPro" id="IPR009072">
    <property type="entry name" value="Histone-fold"/>
</dbReference>
<dbReference type="Ensembl" id="ENSSHAT00000007053.2">
    <property type="protein sequence ID" value="ENSSHAP00000006991.2"/>
    <property type="gene ID" value="ENSSHAG00000006076.2"/>
</dbReference>
<dbReference type="RefSeq" id="XP_031820017.1">
    <property type="nucleotide sequence ID" value="XM_031964157.1"/>
</dbReference>
<proteinExistence type="inferred from homology"/>
<dbReference type="InterPro" id="IPR007125">
    <property type="entry name" value="H2A/H2B/H3"/>
</dbReference>
<evidence type="ECO:0000259" key="8">
    <source>
        <dbReference type="Pfam" id="PF16211"/>
    </source>
</evidence>
<reference evidence="9" key="3">
    <citation type="submission" date="2025-09" db="UniProtKB">
        <authorList>
            <consortium name="Ensembl"/>
        </authorList>
    </citation>
    <scope>IDENTIFICATION</scope>
</reference>
<dbReference type="PRINTS" id="PR00620">
    <property type="entry name" value="HISTONEH2A"/>
</dbReference>
<sequence length="138" mass="15523">MNMSTSGKINKKKNPSFKIFKSDRAGLQFPIGRIYKYLKTGNYAERISIEAPVFLAAVMEYLTTELLEVSGNVAQLNKKVRITPRHIQLALQNDKELRELVAAATIPEGGVMPHIHFQLLSRKTRALPDEKSSSIQKV</sequence>
<dbReference type="GO" id="GO:0030527">
    <property type="term" value="F:structural constituent of chromatin"/>
    <property type="evidence" value="ECO:0007669"/>
    <property type="project" value="InterPro"/>
</dbReference>
<reference evidence="9" key="2">
    <citation type="submission" date="2025-08" db="UniProtKB">
        <authorList>
            <consortium name="Ensembl"/>
        </authorList>
    </citation>
    <scope>IDENTIFICATION</scope>
</reference>
<evidence type="ECO:0000259" key="7">
    <source>
        <dbReference type="Pfam" id="PF00125"/>
    </source>
</evidence>
<dbReference type="Pfam" id="PF00125">
    <property type="entry name" value="Histone"/>
    <property type="match status" value="1"/>
</dbReference>
<dbReference type="FunFam" id="1.10.20.10:FF:000093">
    <property type="entry name" value="Histone H2A"/>
    <property type="match status" value="1"/>
</dbReference>
<evidence type="ECO:0000256" key="3">
    <source>
        <dbReference type="ARBA" id="ARBA00022843"/>
    </source>
</evidence>
<dbReference type="InterPro" id="IPR002119">
    <property type="entry name" value="Histone_H2A"/>
</dbReference>
<organism evidence="9 10">
    <name type="scientific">Sarcophilus harrisii</name>
    <name type="common">Tasmanian devil</name>
    <name type="synonym">Sarcophilus laniarius</name>
    <dbReference type="NCBI Taxonomy" id="9305"/>
    <lineage>
        <taxon>Eukaryota</taxon>
        <taxon>Metazoa</taxon>
        <taxon>Chordata</taxon>
        <taxon>Craniata</taxon>
        <taxon>Vertebrata</taxon>
        <taxon>Euteleostomi</taxon>
        <taxon>Mammalia</taxon>
        <taxon>Metatheria</taxon>
        <taxon>Dasyuromorphia</taxon>
        <taxon>Dasyuridae</taxon>
        <taxon>Sarcophilus</taxon>
    </lineage>
</organism>
<dbReference type="Gene3D" id="1.10.20.10">
    <property type="entry name" value="Histone, subunit A"/>
    <property type="match status" value="1"/>
</dbReference>
<comment type="subunit">
    <text evidence="6">The nucleosome is a histone octamer containing two molecules each of H2A, H2B, H3 and H4 assembled in one H3-H4 heterotetramer and two H2A-H2B heterodimers. The octamer wraps approximately 147 bp of DNA.</text>
</comment>
<gene>
    <name evidence="9" type="primary">LOC100924828</name>
</gene>
<dbReference type="HOGENOM" id="CLU_062828_3_1_1"/>
<dbReference type="GeneTree" id="ENSGT01020000230360"/>
<dbReference type="GO" id="GO:0046982">
    <property type="term" value="F:protein heterodimerization activity"/>
    <property type="evidence" value="ECO:0007669"/>
    <property type="project" value="InterPro"/>
</dbReference>
<name>G3VUY6_SARHA</name>
<comment type="subcellular location">
    <subcellularLocation>
        <location evidence="1">Chromosome</location>
    </subcellularLocation>
    <subcellularLocation>
        <location evidence="6">Nucleus</location>
    </subcellularLocation>
</comment>
<feature type="domain" description="Core Histone H2A/H2B/H3" evidence="7">
    <location>
        <begin position="14"/>
        <end position="92"/>
    </location>
</feature>
<dbReference type="GeneID" id="100924828"/>
<dbReference type="Proteomes" id="UP000007648">
    <property type="component" value="Unassembled WGS sequence"/>
</dbReference>
<keyword evidence="2 6" id="KW-0158">Chromosome</keyword>
<dbReference type="SMART" id="SM00414">
    <property type="entry name" value="H2A"/>
    <property type="match status" value="1"/>
</dbReference>
<dbReference type="InterPro" id="IPR032454">
    <property type="entry name" value="Histone_H2A_C"/>
</dbReference>
<keyword evidence="5 6" id="KW-0544">Nucleosome core</keyword>
<dbReference type="GO" id="GO:0003677">
    <property type="term" value="F:DNA binding"/>
    <property type="evidence" value="ECO:0007669"/>
    <property type="project" value="UniProtKB-KW"/>
</dbReference>
<dbReference type="AlphaFoldDB" id="G3VUY6"/>
<protein>
    <recommendedName>
        <fullName evidence="6">Histone H2A</fullName>
    </recommendedName>
</protein>
<dbReference type="PANTHER" id="PTHR23430">
    <property type="entry name" value="HISTONE H2A"/>
    <property type="match status" value="1"/>
</dbReference>
<accession>G3VUY6</accession>
<dbReference type="OrthoDB" id="9799930at2759"/>
<evidence type="ECO:0000256" key="6">
    <source>
        <dbReference type="RuleBase" id="RU003767"/>
    </source>
</evidence>
<dbReference type="GO" id="GO:0005634">
    <property type="term" value="C:nucleus"/>
    <property type="evidence" value="ECO:0007669"/>
    <property type="project" value="UniProtKB-SubCell"/>
</dbReference>
<keyword evidence="3" id="KW-0832">Ubl conjugation</keyword>
<keyword evidence="4 6" id="KW-0238">DNA-binding</keyword>
<dbReference type="KEGG" id="shr:100924828"/>
<keyword evidence="10" id="KW-1185">Reference proteome</keyword>
<keyword evidence="6" id="KW-0539">Nucleus</keyword>
<dbReference type="STRING" id="9305.ENSSHAP00000006991"/>
<dbReference type="Pfam" id="PF16211">
    <property type="entry name" value="Histone_H2A_C"/>
    <property type="match status" value="1"/>
</dbReference>
<feature type="domain" description="Histone H2A C-terminal" evidence="8">
    <location>
        <begin position="95"/>
        <end position="125"/>
    </location>
</feature>
<evidence type="ECO:0000313" key="10">
    <source>
        <dbReference type="Proteomes" id="UP000007648"/>
    </source>
</evidence>
<evidence type="ECO:0000256" key="1">
    <source>
        <dbReference type="ARBA" id="ARBA00004286"/>
    </source>
</evidence>
<dbReference type="GO" id="GO:0000786">
    <property type="term" value="C:nucleosome"/>
    <property type="evidence" value="ECO:0007669"/>
    <property type="project" value="UniProtKB-KW"/>
</dbReference>
<evidence type="ECO:0000256" key="2">
    <source>
        <dbReference type="ARBA" id="ARBA00022454"/>
    </source>
</evidence>
<dbReference type="InParanoid" id="G3VUY6"/>
<evidence type="ECO:0000313" key="9">
    <source>
        <dbReference type="Ensembl" id="ENSSHAP00000006991.2"/>
    </source>
</evidence>